<feature type="domain" description="Ribosome maturation factor RimP C-terminal" evidence="6">
    <location>
        <begin position="90"/>
        <end position="151"/>
    </location>
</feature>
<dbReference type="GO" id="GO:0000028">
    <property type="term" value="P:ribosomal small subunit assembly"/>
    <property type="evidence" value="ECO:0007669"/>
    <property type="project" value="TreeGrafter"/>
</dbReference>
<dbReference type="PANTHER" id="PTHR33867:SF1">
    <property type="entry name" value="RIBOSOME MATURATION FACTOR RIMP"/>
    <property type="match status" value="1"/>
</dbReference>
<dbReference type="PANTHER" id="PTHR33867">
    <property type="entry name" value="RIBOSOME MATURATION FACTOR RIMP"/>
    <property type="match status" value="1"/>
</dbReference>
<dbReference type="Proteomes" id="UP000256485">
    <property type="component" value="Unassembled WGS sequence"/>
</dbReference>
<dbReference type="GO" id="GO:0005829">
    <property type="term" value="C:cytosol"/>
    <property type="evidence" value="ECO:0007669"/>
    <property type="project" value="TreeGrafter"/>
</dbReference>
<dbReference type="InterPro" id="IPR003728">
    <property type="entry name" value="Ribosome_maturation_RimP"/>
</dbReference>
<gene>
    <name evidence="3" type="primary">rimP</name>
    <name evidence="7" type="ORF">DFJ64_0526</name>
</gene>
<keyword evidence="2 3" id="KW-0690">Ribosome biogenesis</keyword>
<dbReference type="OrthoDB" id="9805006at2"/>
<reference evidence="7 8" key="1">
    <citation type="submission" date="2018-08" db="EMBL/GenBank/DDBJ databases">
        <title>Sequencing the genomes of 1000 actinobacteria strains.</title>
        <authorList>
            <person name="Klenk H.-P."/>
        </authorList>
    </citation>
    <scope>NUCLEOTIDE SEQUENCE [LARGE SCALE GENOMIC DNA]</scope>
    <source>
        <strain evidence="7 8">DSM 22891</strain>
    </source>
</reference>
<dbReference type="NCBIfam" id="NF000930">
    <property type="entry name" value="PRK00092.2-2"/>
    <property type="match status" value="1"/>
</dbReference>
<dbReference type="EMBL" id="QTUC01000001">
    <property type="protein sequence ID" value="REF35154.1"/>
    <property type="molecule type" value="Genomic_DNA"/>
</dbReference>
<dbReference type="Gene3D" id="3.30.300.70">
    <property type="entry name" value="RimP-like superfamily, N-terminal"/>
    <property type="match status" value="1"/>
</dbReference>
<evidence type="ECO:0000256" key="2">
    <source>
        <dbReference type="ARBA" id="ARBA00022517"/>
    </source>
</evidence>
<feature type="region of interest" description="Disordered" evidence="4">
    <location>
        <begin position="147"/>
        <end position="170"/>
    </location>
</feature>
<protein>
    <recommendedName>
        <fullName evidence="3">Ribosome maturation factor RimP</fullName>
    </recommendedName>
</protein>
<dbReference type="InterPro" id="IPR036847">
    <property type="entry name" value="RimP_C_sf"/>
</dbReference>
<dbReference type="InterPro" id="IPR028998">
    <property type="entry name" value="RimP_C"/>
</dbReference>
<name>A0A3D9VAI1_THECX</name>
<dbReference type="SUPFAM" id="SSF75420">
    <property type="entry name" value="YhbC-like, N-terminal domain"/>
    <property type="match status" value="1"/>
</dbReference>
<evidence type="ECO:0000256" key="3">
    <source>
        <dbReference type="HAMAP-Rule" id="MF_01077"/>
    </source>
</evidence>
<comment type="similarity">
    <text evidence="3">Belongs to the RimP family.</text>
</comment>
<evidence type="ECO:0000256" key="4">
    <source>
        <dbReference type="SAM" id="MobiDB-lite"/>
    </source>
</evidence>
<feature type="compositionally biased region" description="Acidic residues" evidence="4">
    <location>
        <begin position="155"/>
        <end position="170"/>
    </location>
</feature>
<accession>A0A3D9VAI1</accession>
<comment type="function">
    <text evidence="3">Required for maturation of 30S ribosomal subunits.</text>
</comment>
<comment type="subcellular location">
    <subcellularLocation>
        <location evidence="3">Cytoplasm</location>
    </subcellularLocation>
</comment>
<evidence type="ECO:0000313" key="7">
    <source>
        <dbReference type="EMBL" id="REF35154.1"/>
    </source>
</evidence>
<comment type="caution">
    <text evidence="7">The sequence shown here is derived from an EMBL/GenBank/DDBJ whole genome shotgun (WGS) entry which is preliminary data.</text>
</comment>
<dbReference type="SUPFAM" id="SSF74942">
    <property type="entry name" value="YhbC-like, C-terminal domain"/>
    <property type="match status" value="1"/>
</dbReference>
<evidence type="ECO:0000256" key="1">
    <source>
        <dbReference type="ARBA" id="ARBA00022490"/>
    </source>
</evidence>
<dbReference type="Pfam" id="PF17384">
    <property type="entry name" value="DUF150_C"/>
    <property type="match status" value="1"/>
</dbReference>
<organism evidence="7 8">
    <name type="scientific">Thermasporomyces composti</name>
    <dbReference type="NCBI Taxonomy" id="696763"/>
    <lineage>
        <taxon>Bacteria</taxon>
        <taxon>Bacillati</taxon>
        <taxon>Actinomycetota</taxon>
        <taxon>Actinomycetes</taxon>
        <taxon>Propionibacteriales</taxon>
        <taxon>Nocardioidaceae</taxon>
        <taxon>Thermasporomyces</taxon>
    </lineage>
</organism>
<dbReference type="RefSeq" id="WP_115848985.1">
    <property type="nucleotide sequence ID" value="NZ_QTUC01000001.1"/>
</dbReference>
<dbReference type="AlphaFoldDB" id="A0A3D9VAI1"/>
<dbReference type="HAMAP" id="MF_01077">
    <property type="entry name" value="RimP"/>
    <property type="match status" value="1"/>
</dbReference>
<sequence>MASGSATRERVAHLLTPVLADEGLDVEAVELIPAGRRTLLRVVVDADGGVTLDKLTDASNRVAEVLDSSDVMGARSYTLEVSSRGVDRPLTMPRHWRRNIGRLVKVVHNDGSQLVGRIADADEEAAELDVSGRRHRVPYETVAKAKVQVEFTEPGPEEPSDLPEAEEGDR</sequence>
<dbReference type="InterPro" id="IPR035956">
    <property type="entry name" value="RimP_N_sf"/>
</dbReference>
<feature type="domain" description="Ribosome maturation factor RimP N-terminal" evidence="5">
    <location>
        <begin position="15"/>
        <end position="87"/>
    </location>
</feature>
<keyword evidence="8" id="KW-1185">Reference proteome</keyword>
<dbReference type="Pfam" id="PF02576">
    <property type="entry name" value="RimP_N"/>
    <property type="match status" value="1"/>
</dbReference>
<proteinExistence type="inferred from homology"/>
<evidence type="ECO:0000313" key="8">
    <source>
        <dbReference type="Proteomes" id="UP000256485"/>
    </source>
</evidence>
<evidence type="ECO:0000259" key="5">
    <source>
        <dbReference type="Pfam" id="PF02576"/>
    </source>
</evidence>
<keyword evidence="1 3" id="KW-0963">Cytoplasm</keyword>
<evidence type="ECO:0000259" key="6">
    <source>
        <dbReference type="Pfam" id="PF17384"/>
    </source>
</evidence>
<dbReference type="GO" id="GO:0006412">
    <property type="term" value="P:translation"/>
    <property type="evidence" value="ECO:0007669"/>
    <property type="project" value="TreeGrafter"/>
</dbReference>
<dbReference type="CDD" id="cd01734">
    <property type="entry name" value="YlxS_C"/>
    <property type="match status" value="1"/>
</dbReference>
<dbReference type="InterPro" id="IPR028989">
    <property type="entry name" value="RimP_N"/>
</dbReference>